<dbReference type="EMBL" id="JAXUIC010000006">
    <property type="protein sequence ID" value="KAK4586112.1"/>
    <property type="molecule type" value="Genomic_DNA"/>
</dbReference>
<evidence type="ECO:0000259" key="2">
    <source>
        <dbReference type="Pfam" id="PF25043"/>
    </source>
</evidence>
<dbReference type="Pfam" id="PF11443">
    <property type="entry name" value="DUF2828"/>
    <property type="match status" value="2"/>
</dbReference>
<dbReference type="InterPro" id="IPR058580">
    <property type="entry name" value="DUF2828"/>
</dbReference>
<keyword evidence="4" id="KW-1185">Reference proteome</keyword>
<dbReference type="InterPro" id="IPR056690">
    <property type="entry name" value="DUF7788"/>
</dbReference>
<dbReference type="PANTHER" id="PTHR31373">
    <property type="entry name" value="OS06G0652100 PROTEIN"/>
    <property type="match status" value="1"/>
</dbReference>
<sequence length="573" mass="65487">MGLTENCSPIFLSTGNPCMDFFFHAVPDTPSDDLIQRLELAWSHDPLTTLKLICNLRGVRGTGKSDKEGFYTSSLWLHKSHPKTLALNLKALILYRLLHGPEVRKLAKQAWKEKKRGKRKRSVVVSDEENISKEKARALRKEREISMAEIALDRYNNDPDYRFLFDCVCDVFAELLKSDIGFISLGKVFKISLAAKWCPTVDSAYDMSLLICEGIARWVFPRECDKEYGGIEEAHYVYRVRDRLRKQILVPLHKALELPEVYMSARQWNSLPYNRVASVAMKTYKGLFEKHDKERFEAYLEKVKSGKATIAAGALLPHEIIKALDEDGGQVAELRWERMVSDVAKKGKLRNCIAVCDVSGSMNGTPMEVCVALGLLVSELSEEPWKGKLFTFSENPQLHLVKGDTLLAKTKFIREMDWGMNTDLQKVFDQMLEVAVEAKLTEEQLIKRVFVFSDMEFDSATRQCSNIWARMNTEGIDLEPEEEMKRGWETDYEFIQRKFREKGYNKAPEVVFWNLRDSRSTPVVANQTGVALVSGFAKNLLTLFLEEGGIVNPEDVMRLAIAGEEYKKLVVYD</sequence>
<dbReference type="Proteomes" id="UP001324115">
    <property type="component" value="Unassembled WGS sequence"/>
</dbReference>
<evidence type="ECO:0000313" key="3">
    <source>
        <dbReference type="EMBL" id="KAK4586112.1"/>
    </source>
</evidence>
<dbReference type="InterPro" id="IPR011205">
    <property type="entry name" value="UCP015417_vWA"/>
</dbReference>
<feature type="domain" description="DUF2828" evidence="1">
    <location>
        <begin position="4"/>
        <end position="93"/>
    </location>
</feature>
<comment type="caution">
    <text evidence="3">The sequence shown here is derived from an EMBL/GenBank/DDBJ whole genome shotgun (WGS) entry which is preliminary data.</text>
</comment>
<protein>
    <recommendedName>
        <fullName evidence="5">DUF2828 domain-containing protein</fullName>
    </recommendedName>
</protein>
<dbReference type="PIRSF" id="PIRSF015417">
    <property type="entry name" value="T31B5_30_vWA"/>
    <property type="match status" value="1"/>
</dbReference>
<evidence type="ECO:0008006" key="5">
    <source>
        <dbReference type="Google" id="ProtNLM"/>
    </source>
</evidence>
<organism evidence="3 4">
    <name type="scientific">Quercus rubra</name>
    <name type="common">Northern red oak</name>
    <name type="synonym">Quercus borealis</name>
    <dbReference type="NCBI Taxonomy" id="3512"/>
    <lineage>
        <taxon>Eukaryota</taxon>
        <taxon>Viridiplantae</taxon>
        <taxon>Streptophyta</taxon>
        <taxon>Embryophyta</taxon>
        <taxon>Tracheophyta</taxon>
        <taxon>Spermatophyta</taxon>
        <taxon>Magnoliopsida</taxon>
        <taxon>eudicotyledons</taxon>
        <taxon>Gunneridae</taxon>
        <taxon>Pentapetalae</taxon>
        <taxon>rosids</taxon>
        <taxon>fabids</taxon>
        <taxon>Fagales</taxon>
        <taxon>Fagaceae</taxon>
        <taxon>Quercus</taxon>
    </lineage>
</organism>
<name>A0AAN7F5M1_QUERU</name>
<dbReference type="Gene3D" id="3.40.50.410">
    <property type="entry name" value="von Willebrand factor, type A domain"/>
    <property type="match status" value="1"/>
</dbReference>
<dbReference type="PANTHER" id="PTHR31373:SF27">
    <property type="entry name" value="TROVE DOMAIN-CONTAINING PROTEIN"/>
    <property type="match status" value="1"/>
</dbReference>
<reference evidence="3 4" key="1">
    <citation type="journal article" date="2023" name="G3 (Bethesda)">
        <title>A haplotype-resolved chromosome-scale genome for Quercus rubra L. provides insights into the genetics of adaptive traits for red oak species.</title>
        <authorList>
            <person name="Kapoor B."/>
            <person name="Jenkins J."/>
            <person name="Schmutz J."/>
            <person name="Zhebentyayeva T."/>
            <person name="Kuelheim C."/>
            <person name="Coggeshall M."/>
            <person name="Heim C."/>
            <person name="Lasky J.R."/>
            <person name="Leites L."/>
            <person name="Islam-Faridi N."/>
            <person name="Romero-Severson J."/>
            <person name="DeLeo V.L."/>
            <person name="Lucas S.M."/>
            <person name="Lazic D."/>
            <person name="Gailing O."/>
            <person name="Carlson J."/>
            <person name="Staton M."/>
        </authorList>
    </citation>
    <scope>NUCLEOTIDE SEQUENCE [LARGE SCALE GENOMIC DNA]</scope>
    <source>
        <strain evidence="3">Pseudo-F2</strain>
    </source>
</reference>
<feature type="domain" description="DUF2828" evidence="1">
    <location>
        <begin position="106"/>
        <end position="349"/>
    </location>
</feature>
<feature type="domain" description="DUF7788" evidence="2">
    <location>
        <begin position="351"/>
        <end position="555"/>
    </location>
</feature>
<dbReference type="AlphaFoldDB" id="A0AAN7F5M1"/>
<dbReference type="InterPro" id="IPR036465">
    <property type="entry name" value="vWFA_dom_sf"/>
</dbReference>
<evidence type="ECO:0000259" key="1">
    <source>
        <dbReference type="Pfam" id="PF11443"/>
    </source>
</evidence>
<dbReference type="SUPFAM" id="SSF53300">
    <property type="entry name" value="vWA-like"/>
    <property type="match status" value="1"/>
</dbReference>
<proteinExistence type="predicted"/>
<dbReference type="Pfam" id="PF25043">
    <property type="entry name" value="DUF7788"/>
    <property type="match status" value="1"/>
</dbReference>
<evidence type="ECO:0000313" key="4">
    <source>
        <dbReference type="Proteomes" id="UP001324115"/>
    </source>
</evidence>
<accession>A0AAN7F5M1</accession>
<gene>
    <name evidence="3" type="ORF">RGQ29_023340</name>
</gene>